<dbReference type="OrthoDB" id="4832786at2"/>
<evidence type="ECO:0000256" key="1">
    <source>
        <dbReference type="SAM" id="Phobius"/>
    </source>
</evidence>
<feature type="transmembrane region" description="Helical" evidence="1">
    <location>
        <begin position="65"/>
        <end position="82"/>
    </location>
</feature>
<name>A0A561S9H5_9ACTN</name>
<keyword evidence="1" id="KW-0472">Membrane</keyword>
<dbReference type="RefSeq" id="WP_145911707.1">
    <property type="nucleotide sequence ID" value="NZ_BAAAMZ010000023.1"/>
</dbReference>
<evidence type="ECO:0000313" key="2">
    <source>
        <dbReference type="EMBL" id="TWF71497.1"/>
    </source>
</evidence>
<gene>
    <name evidence="2" type="ORF">FHX73_19127</name>
</gene>
<comment type="caution">
    <text evidence="2">The sequence shown here is derived from an EMBL/GenBank/DDBJ whole genome shotgun (WGS) entry which is preliminary data.</text>
</comment>
<accession>A0A561S9H5</accession>
<proteinExistence type="predicted"/>
<organism evidence="2 3">
    <name type="scientific">Kitasatospora viridis</name>
    <dbReference type="NCBI Taxonomy" id="281105"/>
    <lineage>
        <taxon>Bacteria</taxon>
        <taxon>Bacillati</taxon>
        <taxon>Actinomycetota</taxon>
        <taxon>Actinomycetes</taxon>
        <taxon>Kitasatosporales</taxon>
        <taxon>Streptomycetaceae</taxon>
        <taxon>Kitasatospora</taxon>
    </lineage>
</organism>
<protein>
    <submittedName>
        <fullName evidence="2">Uncharacterized protein</fullName>
    </submittedName>
</protein>
<dbReference type="Pfam" id="PF20226">
    <property type="entry name" value="DUF6585"/>
    <property type="match status" value="1"/>
</dbReference>
<dbReference type="Proteomes" id="UP000317940">
    <property type="component" value="Unassembled WGS sequence"/>
</dbReference>
<dbReference type="AlphaFoldDB" id="A0A561S9H5"/>
<keyword evidence="3" id="KW-1185">Reference proteome</keyword>
<sequence>MTAQVDAIIERAGLGGHRQSFYPTRRRKWSEQKTGQKVGTVVAMVFGLGLLGLIIVALIMAVPAVGLVLLAFVLVLVWGNYYKSKRLARVNVGRELRIHEHGVAVVGTGGASMAIFRWAEMSVLQNIVRHTRNGVHTHTTYAYTLSGPGMPTTQVNGGVVGTFHDPVTWGTEIQQQVTNAQLPPALAAVQAGQVLTFGSFTVNAHGLTAGNKGVAWAEVQQIKTERGFLSIKQQGRWLSLTSMPVSRIPNFFVFRTLADHLTESARGQR</sequence>
<dbReference type="EMBL" id="VIWT01000009">
    <property type="protein sequence ID" value="TWF71497.1"/>
    <property type="molecule type" value="Genomic_DNA"/>
</dbReference>
<keyword evidence="1" id="KW-0812">Transmembrane</keyword>
<reference evidence="2 3" key="1">
    <citation type="submission" date="2019-06" db="EMBL/GenBank/DDBJ databases">
        <title>Sequencing the genomes of 1000 actinobacteria strains.</title>
        <authorList>
            <person name="Klenk H.-P."/>
        </authorList>
    </citation>
    <scope>NUCLEOTIDE SEQUENCE [LARGE SCALE GENOMIC DNA]</scope>
    <source>
        <strain evidence="2 3">DSM 44826</strain>
    </source>
</reference>
<feature type="transmembrane region" description="Helical" evidence="1">
    <location>
        <begin position="38"/>
        <end position="59"/>
    </location>
</feature>
<keyword evidence="1" id="KW-1133">Transmembrane helix</keyword>
<dbReference type="InterPro" id="IPR046492">
    <property type="entry name" value="DUF6585"/>
</dbReference>
<evidence type="ECO:0000313" key="3">
    <source>
        <dbReference type="Proteomes" id="UP000317940"/>
    </source>
</evidence>